<name>A0A1R2BFD4_9CILI</name>
<evidence type="ECO:0000256" key="7">
    <source>
        <dbReference type="ARBA" id="ARBA00023139"/>
    </source>
</evidence>
<evidence type="ECO:0000313" key="12">
    <source>
        <dbReference type="EMBL" id="OMJ75434.1"/>
    </source>
</evidence>
<keyword evidence="7" id="KW-0564">Palmitate</keyword>
<dbReference type="GO" id="GO:0006612">
    <property type="term" value="P:protein targeting to membrane"/>
    <property type="evidence" value="ECO:0007669"/>
    <property type="project" value="TreeGrafter"/>
</dbReference>
<comment type="similarity">
    <text evidence="2 10">Belongs to the DHHC palmitoyltransferase family.</text>
</comment>
<feature type="domain" description="Palmitoyltransferase DHHC" evidence="11">
    <location>
        <begin position="85"/>
        <end position="199"/>
    </location>
</feature>
<dbReference type="PANTHER" id="PTHR22883:SF301">
    <property type="entry name" value="PALMITOYLTRANSFERASE ZDHHC12"/>
    <property type="match status" value="1"/>
</dbReference>
<evidence type="ECO:0000256" key="1">
    <source>
        <dbReference type="ARBA" id="ARBA00004127"/>
    </source>
</evidence>
<dbReference type="InterPro" id="IPR001594">
    <property type="entry name" value="Palmitoyltrfase_DHHC"/>
</dbReference>
<evidence type="ECO:0000256" key="10">
    <source>
        <dbReference type="RuleBase" id="RU079119"/>
    </source>
</evidence>
<evidence type="ECO:0000256" key="9">
    <source>
        <dbReference type="ARBA" id="ARBA00023315"/>
    </source>
</evidence>
<reference evidence="12 13" key="1">
    <citation type="submission" date="2016-11" db="EMBL/GenBank/DDBJ databases">
        <title>The macronuclear genome of Stentor coeruleus: a giant cell with tiny introns.</title>
        <authorList>
            <person name="Slabodnick M."/>
            <person name="Ruby J.G."/>
            <person name="Reiff S.B."/>
            <person name="Swart E.C."/>
            <person name="Gosai S."/>
            <person name="Prabakaran S."/>
            <person name="Witkowska E."/>
            <person name="Larue G.E."/>
            <person name="Fisher S."/>
            <person name="Freeman R.M."/>
            <person name="Gunawardena J."/>
            <person name="Chu W."/>
            <person name="Stover N.A."/>
            <person name="Gregory B.D."/>
            <person name="Nowacki M."/>
            <person name="Derisi J."/>
            <person name="Roy S.W."/>
            <person name="Marshall W.F."/>
            <person name="Sood P."/>
        </authorList>
    </citation>
    <scope>NUCLEOTIDE SEQUENCE [LARGE SCALE GENOMIC DNA]</scope>
    <source>
        <strain evidence="12">WM001</strain>
    </source>
</reference>
<feature type="transmembrane region" description="Helical" evidence="10">
    <location>
        <begin position="160"/>
        <end position="191"/>
    </location>
</feature>
<evidence type="ECO:0000256" key="5">
    <source>
        <dbReference type="ARBA" id="ARBA00022989"/>
    </source>
</evidence>
<comment type="caution">
    <text evidence="12">The sequence shown here is derived from an EMBL/GenBank/DDBJ whole genome shotgun (WGS) entry which is preliminary data.</text>
</comment>
<keyword evidence="13" id="KW-1185">Reference proteome</keyword>
<keyword evidence="3 10" id="KW-0808">Transferase</keyword>
<dbReference type="OrthoDB" id="9909019at2759"/>
<evidence type="ECO:0000256" key="8">
    <source>
        <dbReference type="ARBA" id="ARBA00023288"/>
    </source>
</evidence>
<feature type="transmembrane region" description="Helical" evidence="10">
    <location>
        <begin position="12"/>
        <end position="30"/>
    </location>
</feature>
<dbReference type="GO" id="GO:0005794">
    <property type="term" value="C:Golgi apparatus"/>
    <property type="evidence" value="ECO:0007669"/>
    <property type="project" value="TreeGrafter"/>
</dbReference>
<comment type="subcellular location">
    <subcellularLocation>
        <location evidence="1">Endomembrane system</location>
        <topology evidence="1">Multi-pass membrane protein</topology>
    </subcellularLocation>
</comment>
<dbReference type="InterPro" id="IPR039859">
    <property type="entry name" value="PFA4/ZDH16/20/ERF2-like"/>
</dbReference>
<proteinExistence type="inferred from homology"/>
<feature type="transmembrane region" description="Helical" evidence="10">
    <location>
        <begin position="42"/>
        <end position="59"/>
    </location>
</feature>
<dbReference type="GO" id="GO:0005783">
    <property type="term" value="C:endoplasmic reticulum"/>
    <property type="evidence" value="ECO:0007669"/>
    <property type="project" value="TreeGrafter"/>
</dbReference>
<evidence type="ECO:0000256" key="4">
    <source>
        <dbReference type="ARBA" id="ARBA00022692"/>
    </source>
</evidence>
<dbReference type="EMBL" id="MPUH01000690">
    <property type="protein sequence ID" value="OMJ75434.1"/>
    <property type="molecule type" value="Genomic_DNA"/>
</dbReference>
<evidence type="ECO:0000259" key="11">
    <source>
        <dbReference type="Pfam" id="PF01529"/>
    </source>
</evidence>
<dbReference type="PANTHER" id="PTHR22883">
    <property type="entry name" value="ZINC FINGER DHHC DOMAIN CONTAINING PROTEIN"/>
    <property type="match status" value="1"/>
</dbReference>
<dbReference type="AlphaFoldDB" id="A0A1R2BFD4"/>
<protein>
    <recommendedName>
        <fullName evidence="10">Palmitoyltransferase</fullName>
        <ecNumber evidence="10">2.3.1.225</ecNumber>
    </recommendedName>
</protein>
<dbReference type="Proteomes" id="UP000187209">
    <property type="component" value="Unassembled WGS sequence"/>
</dbReference>
<sequence length="257" mass="30148">MRQDVKDIVNICRAFYIIFHFLGFLLFLLTDNQAVSSTFSSIFFWGLKLLAGILFFIAGKNPGYITKIELKSCNELQDTDWKIPNQHFCEVCKILQPYRSRHCFDCEECISKFDHHCFWLGSCVGELNHFRFAFYLVLECFSLTWAVYFCFHGTNYTEIAFYVILGIICASFTMLTGGLGIFHVYLISIGATTWEIMRRKSISYLKPYPMNFQPFSKGFCQNWKDAITVREATLWALPRPLVVYPFNWFDNEYWSCC</sequence>
<keyword evidence="4 10" id="KW-0812">Transmembrane</keyword>
<organism evidence="12 13">
    <name type="scientific">Stentor coeruleus</name>
    <dbReference type="NCBI Taxonomy" id="5963"/>
    <lineage>
        <taxon>Eukaryota</taxon>
        <taxon>Sar</taxon>
        <taxon>Alveolata</taxon>
        <taxon>Ciliophora</taxon>
        <taxon>Postciliodesmatophora</taxon>
        <taxon>Heterotrichea</taxon>
        <taxon>Heterotrichida</taxon>
        <taxon>Stentoridae</taxon>
        <taxon>Stentor</taxon>
    </lineage>
</organism>
<evidence type="ECO:0000256" key="2">
    <source>
        <dbReference type="ARBA" id="ARBA00008574"/>
    </source>
</evidence>
<accession>A0A1R2BFD4</accession>
<dbReference type="EC" id="2.3.1.225" evidence="10"/>
<keyword evidence="9 10" id="KW-0012">Acyltransferase</keyword>
<keyword evidence="8" id="KW-0449">Lipoprotein</keyword>
<feature type="transmembrane region" description="Helical" evidence="10">
    <location>
        <begin position="132"/>
        <end position="154"/>
    </location>
</feature>
<keyword evidence="5 10" id="KW-1133">Transmembrane helix</keyword>
<dbReference type="PROSITE" id="PS50216">
    <property type="entry name" value="DHHC"/>
    <property type="match status" value="1"/>
</dbReference>
<evidence type="ECO:0000256" key="6">
    <source>
        <dbReference type="ARBA" id="ARBA00023136"/>
    </source>
</evidence>
<gene>
    <name evidence="12" type="ORF">SteCoe_25401</name>
</gene>
<dbReference type="Pfam" id="PF01529">
    <property type="entry name" value="DHHC"/>
    <property type="match status" value="1"/>
</dbReference>
<evidence type="ECO:0000313" key="13">
    <source>
        <dbReference type="Proteomes" id="UP000187209"/>
    </source>
</evidence>
<keyword evidence="6 10" id="KW-0472">Membrane</keyword>
<evidence type="ECO:0000256" key="3">
    <source>
        <dbReference type="ARBA" id="ARBA00022679"/>
    </source>
</evidence>
<comment type="catalytic activity">
    <reaction evidence="10">
        <text>L-cysteinyl-[protein] + hexadecanoyl-CoA = S-hexadecanoyl-L-cysteinyl-[protein] + CoA</text>
        <dbReference type="Rhea" id="RHEA:36683"/>
        <dbReference type="Rhea" id="RHEA-COMP:10131"/>
        <dbReference type="Rhea" id="RHEA-COMP:11032"/>
        <dbReference type="ChEBI" id="CHEBI:29950"/>
        <dbReference type="ChEBI" id="CHEBI:57287"/>
        <dbReference type="ChEBI" id="CHEBI:57379"/>
        <dbReference type="ChEBI" id="CHEBI:74151"/>
        <dbReference type="EC" id="2.3.1.225"/>
    </reaction>
</comment>
<comment type="domain">
    <text evidence="10">The DHHC domain is required for palmitoyltransferase activity.</text>
</comment>
<dbReference type="GO" id="GO:0019706">
    <property type="term" value="F:protein-cysteine S-palmitoyltransferase activity"/>
    <property type="evidence" value="ECO:0007669"/>
    <property type="project" value="UniProtKB-EC"/>
</dbReference>